<evidence type="ECO:0000313" key="3">
    <source>
        <dbReference type="Proteomes" id="UP000325849"/>
    </source>
</evidence>
<feature type="non-terminal residue" evidence="2">
    <location>
        <position position="99"/>
    </location>
</feature>
<keyword evidence="3" id="KW-1185">Reference proteome</keyword>
<keyword evidence="1" id="KW-0472">Membrane</keyword>
<feature type="transmembrane region" description="Helical" evidence="1">
    <location>
        <begin position="41"/>
        <end position="59"/>
    </location>
</feature>
<feature type="transmembrane region" description="Helical" evidence="1">
    <location>
        <begin position="15"/>
        <end position="35"/>
    </location>
</feature>
<proteinExistence type="predicted"/>
<accession>A0A5N8VU35</accession>
<organism evidence="2 3">
    <name type="scientific">Streptomyces adustus</name>
    <dbReference type="NCBI Taxonomy" id="1609272"/>
    <lineage>
        <taxon>Bacteria</taxon>
        <taxon>Bacillati</taxon>
        <taxon>Actinomycetota</taxon>
        <taxon>Actinomycetes</taxon>
        <taxon>Kitasatosporales</taxon>
        <taxon>Streptomycetaceae</taxon>
        <taxon>Streptomyces</taxon>
    </lineage>
</organism>
<keyword evidence="1" id="KW-0812">Transmembrane</keyword>
<name>A0A5N8VU35_9ACTN</name>
<protein>
    <submittedName>
        <fullName evidence="2">DUF4175 domain-containing protein</fullName>
    </submittedName>
</protein>
<evidence type="ECO:0000313" key="2">
    <source>
        <dbReference type="EMBL" id="MPY38196.1"/>
    </source>
</evidence>
<comment type="caution">
    <text evidence="2">The sequence shown here is derived from an EMBL/GenBank/DDBJ whole genome shotgun (WGS) entry which is preliminary data.</text>
</comment>
<keyword evidence="1" id="KW-1133">Transmembrane helix</keyword>
<sequence length="99" mass="10433">MPTSAIRLVRFTGRLLPALAAVATLVVAFLALIALTDGAGSGLAAWLTTLGAGTVLALWRGRRRTWPERLVPFLPVVVAAALTATVCIPTVPTTRRYPP</sequence>
<gene>
    <name evidence="2" type="ORF">FNH09_45425</name>
</gene>
<evidence type="ECO:0000256" key="1">
    <source>
        <dbReference type="SAM" id="Phobius"/>
    </source>
</evidence>
<feature type="transmembrane region" description="Helical" evidence="1">
    <location>
        <begin position="71"/>
        <end position="91"/>
    </location>
</feature>
<reference evidence="2 3" key="1">
    <citation type="submission" date="2019-07" db="EMBL/GenBank/DDBJ databases">
        <title>New species of Amycolatopsis and Streptomyces.</title>
        <authorList>
            <person name="Duangmal K."/>
            <person name="Teo W.F.A."/>
            <person name="Lipun K."/>
        </authorList>
    </citation>
    <scope>NUCLEOTIDE SEQUENCE [LARGE SCALE GENOMIC DNA]</scope>
    <source>
        <strain evidence="2 3">NBRC 109810</strain>
    </source>
</reference>
<dbReference type="Proteomes" id="UP000325849">
    <property type="component" value="Unassembled WGS sequence"/>
</dbReference>
<dbReference type="EMBL" id="VJZD01000453">
    <property type="protein sequence ID" value="MPY38196.1"/>
    <property type="molecule type" value="Genomic_DNA"/>
</dbReference>
<dbReference type="AlphaFoldDB" id="A0A5N8VU35"/>